<keyword evidence="1" id="KW-1133">Transmembrane helix</keyword>
<keyword evidence="1" id="KW-0472">Membrane</keyword>
<reference evidence="2" key="1">
    <citation type="journal article" date="2021" name="PeerJ">
        <title>Extensive microbial diversity within the chicken gut microbiome revealed by metagenomics and culture.</title>
        <authorList>
            <person name="Gilroy R."/>
            <person name="Ravi A."/>
            <person name="Getino M."/>
            <person name="Pursley I."/>
            <person name="Horton D.L."/>
            <person name="Alikhan N.F."/>
            <person name="Baker D."/>
            <person name="Gharbi K."/>
            <person name="Hall N."/>
            <person name="Watson M."/>
            <person name="Adriaenssens E.M."/>
            <person name="Foster-Nyarko E."/>
            <person name="Jarju S."/>
            <person name="Secka A."/>
            <person name="Antonio M."/>
            <person name="Oren A."/>
            <person name="Chaudhuri R.R."/>
            <person name="La Ragione R."/>
            <person name="Hildebrand F."/>
            <person name="Pallen M.J."/>
        </authorList>
    </citation>
    <scope>NUCLEOTIDE SEQUENCE</scope>
    <source>
        <strain evidence="2">CHK171-7178</strain>
    </source>
</reference>
<reference evidence="2" key="2">
    <citation type="submission" date="2021-09" db="EMBL/GenBank/DDBJ databases">
        <authorList>
            <person name="Gilroy R."/>
        </authorList>
    </citation>
    <scope>NUCLEOTIDE SEQUENCE</scope>
    <source>
        <strain evidence="2">CHK171-7178</strain>
    </source>
</reference>
<dbReference type="EMBL" id="DYWT01000176">
    <property type="protein sequence ID" value="HJF32233.1"/>
    <property type="molecule type" value="Genomic_DNA"/>
</dbReference>
<feature type="transmembrane region" description="Helical" evidence="1">
    <location>
        <begin position="20"/>
        <end position="41"/>
    </location>
</feature>
<evidence type="ECO:0000313" key="3">
    <source>
        <dbReference type="Proteomes" id="UP000698173"/>
    </source>
</evidence>
<dbReference type="AlphaFoldDB" id="A0A921KDM2"/>
<sequence>MDQITNLFSSNGLEGATPTMWMSLTAMALAAVLSLIITKVYQITFTGERYSQAFVHTIIMMSVVVSVVMNVVSGNAGVAFGLFAVFSLIRFRSAVTNAKDIAYIFFGLCVGMTAGLFQFPLAIALTLFASLIFYILYKVDYGKGKDTQILKVTVPENLNHENLFDDILNEKTEYFQLRQVETTNLGTMILYTFAIRSKTDTKDQDLLNEIRVRNANLKVSLSYLEMRD</sequence>
<dbReference type="InterPro" id="IPR032531">
    <property type="entry name" value="DUF4956"/>
</dbReference>
<dbReference type="Proteomes" id="UP000698173">
    <property type="component" value="Unassembled WGS sequence"/>
</dbReference>
<feature type="transmembrane region" description="Helical" evidence="1">
    <location>
        <begin position="103"/>
        <end position="136"/>
    </location>
</feature>
<gene>
    <name evidence="2" type="ORF">K8V56_10745</name>
</gene>
<name>A0A921KDM2_SPOPS</name>
<evidence type="ECO:0000256" key="1">
    <source>
        <dbReference type="SAM" id="Phobius"/>
    </source>
</evidence>
<organism evidence="2 3">
    <name type="scientific">Sporosarcina psychrophila</name>
    <name type="common">Bacillus psychrophilus</name>
    <dbReference type="NCBI Taxonomy" id="1476"/>
    <lineage>
        <taxon>Bacteria</taxon>
        <taxon>Bacillati</taxon>
        <taxon>Bacillota</taxon>
        <taxon>Bacilli</taxon>
        <taxon>Bacillales</taxon>
        <taxon>Caryophanaceae</taxon>
        <taxon>Sporosarcina</taxon>
    </lineage>
</organism>
<dbReference type="Pfam" id="PF16316">
    <property type="entry name" value="DUF4956"/>
    <property type="match status" value="1"/>
</dbReference>
<protein>
    <submittedName>
        <fullName evidence="2">DUF4956 domain-containing protein</fullName>
    </submittedName>
</protein>
<keyword evidence="1" id="KW-0812">Transmembrane</keyword>
<feature type="transmembrane region" description="Helical" evidence="1">
    <location>
        <begin position="53"/>
        <end position="83"/>
    </location>
</feature>
<evidence type="ECO:0000313" key="2">
    <source>
        <dbReference type="EMBL" id="HJF32233.1"/>
    </source>
</evidence>
<proteinExistence type="predicted"/>
<comment type="caution">
    <text evidence="2">The sequence shown here is derived from an EMBL/GenBank/DDBJ whole genome shotgun (WGS) entry which is preliminary data.</text>
</comment>
<accession>A0A921KDM2</accession>